<dbReference type="InterPro" id="IPR029023">
    <property type="entry name" value="Tensin_phosphatase"/>
</dbReference>
<accession>A0A668AIA5</accession>
<organism evidence="2 3">
    <name type="scientific">Myripristis murdjan</name>
    <name type="common">pinecone soldierfish</name>
    <dbReference type="NCBI Taxonomy" id="586833"/>
    <lineage>
        <taxon>Eukaryota</taxon>
        <taxon>Metazoa</taxon>
        <taxon>Chordata</taxon>
        <taxon>Craniata</taxon>
        <taxon>Vertebrata</taxon>
        <taxon>Euteleostomi</taxon>
        <taxon>Actinopterygii</taxon>
        <taxon>Neopterygii</taxon>
        <taxon>Teleostei</taxon>
        <taxon>Neoteleostei</taxon>
        <taxon>Acanthomorphata</taxon>
        <taxon>Holocentriformes</taxon>
        <taxon>Holocentridae</taxon>
        <taxon>Myripristis</taxon>
    </lineage>
</organism>
<proteinExistence type="predicted"/>
<dbReference type="AlphaFoldDB" id="A0A668AIA5"/>
<reference evidence="2" key="1">
    <citation type="submission" date="2019-06" db="EMBL/GenBank/DDBJ databases">
        <authorList>
            <consortium name="Wellcome Sanger Institute Data Sharing"/>
        </authorList>
    </citation>
    <scope>NUCLEOTIDE SEQUENCE [LARGE SCALE GENOMIC DNA]</scope>
</reference>
<dbReference type="InParanoid" id="A0A668AIA5"/>
<dbReference type="Proteomes" id="UP000472263">
    <property type="component" value="Chromosome 17"/>
</dbReference>
<protein>
    <recommendedName>
        <fullName evidence="1">Phosphatase tensin-type domain-containing protein</fullName>
    </recommendedName>
</protein>
<dbReference type="PANTHER" id="PTHR45734">
    <property type="entry name" value="TENSIN"/>
    <property type="match status" value="1"/>
</dbReference>
<dbReference type="InterPro" id="IPR029021">
    <property type="entry name" value="Prot-tyrosine_phosphatase-like"/>
</dbReference>
<keyword evidence="3" id="KW-1185">Reference proteome</keyword>
<feature type="domain" description="Phosphatase tensin-type" evidence="1">
    <location>
        <begin position="45"/>
        <end position="166"/>
    </location>
</feature>
<dbReference type="PANTHER" id="PTHR45734:SF5">
    <property type="entry name" value="TENSIN-3"/>
    <property type="match status" value="1"/>
</dbReference>
<dbReference type="InterPro" id="IPR051484">
    <property type="entry name" value="Tensin_PTEN_phosphatase"/>
</dbReference>
<dbReference type="SUPFAM" id="SSF52799">
    <property type="entry name" value="(Phosphotyrosine protein) phosphatases II"/>
    <property type="match status" value="1"/>
</dbReference>
<dbReference type="GO" id="GO:0005925">
    <property type="term" value="C:focal adhesion"/>
    <property type="evidence" value="ECO:0007669"/>
    <property type="project" value="TreeGrafter"/>
</dbReference>
<dbReference type="PROSITE" id="PS51181">
    <property type="entry name" value="PPASE_TENSIN"/>
    <property type="match status" value="1"/>
</dbReference>
<dbReference type="Gene3D" id="3.90.190.10">
    <property type="entry name" value="Protein tyrosine phosphatase superfamily"/>
    <property type="match status" value="1"/>
</dbReference>
<dbReference type="GeneTree" id="ENSGT00940000156328"/>
<sequence>TVGTVEQIGCNCVNKKPSVSYNVELSPTLSHLYFSRLCFSAGSLSFRMEEGYELDLTYITERIIAVSFPRGCSEEIYAHNLKDVTRMLKSKHADNYLIINLSEKRHDLSKMNPKTLDTGWPDLHAPPLDKICTICKAMESWLNADPLHVVVIHCRVSICRLWCSTL</sequence>
<reference evidence="2" key="2">
    <citation type="submission" date="2025-08" db="UniProtKB">
        <authorList>
            <consortium name="Ensembl"/>
        </authorList>
    </citation>
    <scope>IDENTIFICATION</scope>
</reference>
<name>A0A668AIA5_9TELE</name>
<evidence type="ECO:0000313" key="2">
    <source>
        <dbReference type="Ensembl" id="ENSMMDP00005047704.1"/>
    </source>
</evidence>
<reference evidence="2" key="3">
    <citation type="submission" date="2025-09" db="UniProtKB">
        <authorList>
            <consortium name="Ensembl"/>
        </authorList>
    </citation>
    <scope>IDENTIFICATION</scope>
</reference>
<evidence type="ECO:0000259" key="1">
    <source>
        <dbReference type="PROSITE" id="PS51181"/>
    </source>
</evidence>
<dbReference type="Ensembl" id="ENSMMDT00005048649.1">
    <property type="protein sequence ID" value="ENSMMDP00005047704.1"/>
    <property type="gene ID" value="ENSMMDG00005021722.1"/>
</dbReference>
<evidence type="ECO:0000313" key="3">
    <source>
        <dbReference type="Proteomes" id="UP000472263"/>
    </source>
</evidence>